<organism evidence="9 10">
    <name type="scientific">Neorickettsia helminthoeca str. Oregon</name>
    <dbReference type="NCBI Taxonomy" id="1286528"/>
    <lineage>
        <taxon>Bacteria</taxon>
        <taxon>Pseudomonadati</taxon>
        <taxon>Pseudomonadota</taxon>
        <taxon>Alphaproteobacteria</taxon>
        <taxon>Rickettsiales</taxon>
        <taxon>Anaplasmataceae</taxon>
        <taxon>Neorickettsia</taxon>
    </lineage>
</organism>
<dbReference type="HOGENOM" id="CLU_030571_4_1_5"/>
<feature type="domain" description="Metallo-beta-lactamase" evidence="8">
    <location>
        <begin position="11"/>
        <end position="167"/>
    </location>
</feature>
<dbReference type="GO" id="GO:0019243">
    <property type="term" value="P:methylglyoxal catabolic process to D-lactate via S-lactoyl-glutathione"/>
    <property type="evidence" value="ECO:0007669"/>
    <property type="project" value="UniProtKB-UniRule"/>
</dbReference>
<dbReference type="SUPFAM" id="SSF56281">
    <property type="entry name" value="Metallo-hydrolase/oxidoreductase"/>
    <property type="match status" value="1"/>
</dbReference>
<feature type="binding site" evidence="7">
    <location>
        <position position="57"/>
    </location>
    <ligand>
        <name>Zn(2+)</name>
        <dbReference type="ChEBI" id="CHEBI:29105"/>
        <label>2</label>
    </ligand>
</feature>
<feature type="binding site" evidence="7">
    <location>
        <position position="110"/>
    </location>
    <ligand>
        <name>Zn(2+)</name>
        <dbReference type="ChEBI" id="CHEBI:29105"/>
        <label>1</label>
    </ligand>
</feature>
<comment type="catalytic activity">
    <reaction evidence="1 7">
        <text>an S-(2-hydroxyacyl)glutathione + H2O = a 2-hydroxy carboxylate + glutathione + H(+)</text>
        <dbReference type="Rhea" id="RHEA:21864"/>
        <dbReference type="ChEBI" id="CHEBI:15377"/>
        <dbReference type="ChEBI" id="CHEBI:15378"/>
        <dbReference type="ChEBI" id="CHEBI:57925"/>
        <dbReference type="ChEBI" id="CHEBI:58896"/>
        <dbReference type="ChEBI" id="CHEBI:71261"/>
        <dbReference type="EC" id="3.1.2.6"/>
    </reaction>
</comment>
<comment type="function">
    <text evidence="7">Thiolesterase that catalyzes the hydrolysis of S-D-lactoyl-glutathione to form glutathione and D-lactic acid.</text>
</comment>
<dbReference type="SMART" id="SM00849">
    <property type="entry name" value="Lactamase_B"/>
    <property type="match status" value="1"/>
</dbReference>
<dbReference type="AlphaFoldDB" id="X5HLW3"/>
<accession>X5HLW3</accession>
<evidence type="ECO:0000313" key="9">
    <source>
        <dbReference type="EMBL" id="AHX11420.1"/>
    </source>
</evidence>
<dbReference type="PANTHER" id="PTHR43705:SF1">
    <property type="entry name" value="HYDROXYACYLGLUTATHIONE HYDROLASE GLOB"/>
    <property type="match status" value="1"/>
</dbReference>
<feature type="binding site" evidence="7">
    <location>
        <position position="53"/>
    </location>
    <ligand>
        <name>Zn(2+)</name>
        <dbReference type="ChEBI" id="CHEBI:29105"/>
        <label>1</label>
    </ligand>
</feature>
<dbReference type="NCBIfam" id="TIGR03413">
    <property type="entry name" value="GSH_gloB"/>
    <property type="match status" value="1"/>
</dbReference>
<feature type="binding site" evidence="7">
    <location>
        <position position="55"/>
    </location>
    <ligand>
        <name>Zn(2+)</name>
        <dbReference type="ChEBI" id="CHEBI:29105"/>
        <label>1</label>
    </ligand>
</feature>
<dbReference type="GO" id="GO:0004416">
    <property type="term" value="F:hydroxyacylglutathione hydrolase activity"/>
    <property type="evidence" value="ECO:0007669"/>
    <property type="project" value="UniProtKB-UniRule"/>
</dbReference>
<comment type="subunit">
    <text evidence="7">Monomer.</text>
</comment>
<evidence type="ECO:0000256" key="3">
    <source>
        <dbReference type="ARBA" id="ARBA00006759"/>
    </source>
</evidence>
<dbReference type="InterPro" id="IPR050110">
    <property type="entry name" value="Glyoxalase_II_hydrolase"/>
</dbReference>
<proteinExistence type="inferred from homology"/>
<gene>
    <name evidence="7 9" type="primary">gloB</name>
    <name evidence="9" type="ORF">NHE_0478</name>
</gene>
<dbReference type="PANTHER" id="PTHR43705">
    <property type="entry name" value="HYDROXYACYLGLUTATHIONE HYDROLASE"/>
    <property type="match status" value="1"/>
</dbReference>
<sequence length="247" mass="27976">MLQIAVLPILKDNYVFIGNIGSLAFVVDPGDGDSVLDHVSKYGLSVGWVLVTHHHADHTSGISQIKKRFSDAQVIVPLSEKDLLPCWDSLAVDEIYLCGTHVKVLELHGHTLGHVGYFFTEEKLLFCGDVLFSAGCGRVFEGTHLQMFESIEKIASLPGDTTIYCAHEYTRDNLRFAMSIEPENIAIKNYWNSIKGHRYSTIPTTLEQEKNINPFLRIKEYQKNQFPELTEAEIFAILRKRKDSFQC</sequence>
<evidence type="ECO:0000259" key="8">
    <source>
        <dbReference type="SMART" id="SM00849"/>
    </source>
</evidence>
<dbReference type="InterPro" id="IPR036866">
    <property type="entry name" value="RibonucZ/Hydroxyglut_hydro"/>
</dbReference>
<dbReference type="Gene3D" id="3.60.15.10">
    <property type="entry name" value="Ribonuclease Z/Hydroxyacylglutathione hydrolase-like"/>
    <property type="match status" value="1"/>
</dbReference>
<feature type="binding site" evidence="7">
    <location>
        <position position="129"/>
    </location>
    <ligand>
        <name>Zn(2+)</name>
        <dbReference type="ChEBI" id="CHEBI:29105"/>
        <label>2</label>
    </ligand>
</feature>
<dbReference type="Proteomes" id="UP000023755">
    <property type="component" value="Chromosome"/>
</dbReference>
<comment type="cofactor">
    <cofactor evidence="7">
        <name>Zn(2+)</name>
        <dbReference type="ChEBI" id="CHEBI:29105"/>
    </cofactor>
    <text evidence="7">Binds 2 Zn(2+) ions per subunit.</text>
</comment>
<dbReference type="EC" id="3.1.2.6" evidence="7"/>
<dbReference type="InterPro" id="IPR032282">
    <property type="entry name" value="HAGH_C"/>
</dbReference>
<protein>
    <recommendedName>
        <fullName evidence="7">Hydroxyacylglutathione hydrolase</fullName>
        <ecNumber evidence="7">3.1.2.6</ecNumber>
    </recommendedName>
    <alternativeName>
        <fullName evidence="7">Glyoxalase II</fullName>
        <shortName evidence="7">Glx II</shortName>
    </alternativeName>
</protein>
<dbReference type="UniPathway" id="UPA00619">
    <property type="reaction ID" value="UER00676"/>
</dbReference>
<comment type="similarity">
    <text evidence="3 7">Belongs to the metallo-beta-lactamase superfamily. Glyoxalase II family.</text>
</comment>
<comment type="pathway">
    <text evidence="2 7">Secondary metabolite metabolism; methylglyoxal degradation; (R)-lactate from methylglyoxal: step 2/2.</text>
</comment>
<evidence type="ECO:0000313" key="10">
    <source>
        <dbReference type="Proteomes" id="UP000023755"/>
    </source>
</evidence>
<dbReference type="KEGG" id="nhm:NHE_0478"/>
<dbReference type="Pfam" id="PF16123">
    <property type="entry name" value="HAGH_C"/>
    <property type="match status" value="1"/>
</dbReference>
<dbReference type="InterPro" id="IPR001279">
    <property type="entry name" value="Metallo-B-lactamas"/>
</dbReference>
<dbReference type="GO" id="GO:0046872">
    <property type="term" value="F:metal ion binding"/>
    <property type="evidence" value="ECO:0007669"/>
    <property type="project" value="UniProtKB-KW"/>
</dbReference>
<evidence type="ECO:0000256" key="1">
    <source>
        <dbReference type="ARBA" id="ARBA00001623"/>
    </source>
</evidence>
<keyword evidence="4 7" id="KW-0479">Metal-binding</keyword>
<evidence type="ECO:0000256" key="7">
    <source>
        <dbReference type="HAMAP-Rule" id="MF_01374"/>
    </source>
</evidence>
<dbReference type="HAMAP" id="MF_01374">
    <property type="entry name" value="Glyoxalase_2"/>
    <property type="match status" value="1"/>
</dbReference>
<dbReference type="PIRSF" id="PIRSF005457">
    <property type="entry name" value="Glx"/>
    <property type="match status" value="1"/>
</dbReference>
<reference evidence="9 10" key="1">
    <citation type="submission" date="2014-03" db="EMBL/GenBank/DDBJ databases">
        <title>Sequencing and Comparison of Genomes and Transcriptome Profiles of Human Ehrlichiosis Agents.</title>
        <authorList>
            <person name="Lin M."/>
            <person name="Daugherty S.C."/>
            <person name="Nagaraj S."/>
            <person name="Cheng Z."/>
            <person name="Xiong Q."/>
            <person name="Lin F.-Y."/>
            <person name="Sengamalay N."/>
            <person name="Ott S."/>
            <person name="Godinez A."/>
            <person name="Tallon L.J."/>
            <person name="Sadzewicz L."/>
            <person name="Fraser C.M."/>
            <person name="Dunning Hotopp J.C."/>
            <person name="Rikihisa Y."/>
        </authorList>
    </citation>
    <scope>NUCLEOTIDE SEQUENCE [LARGE SCALE GENOMIC DNA]</scope>
    <source>
        <strain evidence="9 10">Oregon</strain>
    </source>
</reference>
<feature type="binding site" evidence="7">
    <location>
        <position position="58"/>
    </location>
    <ligand>
        <name>Zn(2+)</name>
        <dbReference type="ChEBI" id="CHEBI:29105"/>
        <label>2</label>
    </ligand>
</feature>
<keyword evidence="6 7" id="KW-0862">Zinc</keyword>
<dbReference type="RefSeq" id="WP_038559478.1">
    <property type="nucleotide sequence ID" value="NZ_CP007481.1"/>
</dbReference>
<dbReference type="STRING" id="1286528.NHE_0478"/>
<dbReference type="EMBL" id="CP007481">
    <property type="protein sequence ID" value="AHX11420.1"/>
    <property type="molecule type" value="Genomic_DNA"/>
</dbReference>
<dbReference type="CDD" id="cd07723">
    <property type="entry name" value="hydroxyacylglutathione_hydrolase_MBL-fold"/>
    <property type="match status" value="1"/>
</dbReference>
<feature type="binding site" evidence="7">
    <location>
        <position position="167"/>
    </location>
    <ligand>
        <name>Zn(2+)</name>
        <dbReference type="ChEBI" id="CHEBI:29105"/>
        <label>2</label>
    </ligand>
</feature>
<dbReference type="Pfam" id="PF00753">
    <property type="entry name" value="Lactamase_B"/>
    <property type="match status" value="1"/>
</dbReference>
<evidence type="ECO:0000256" key="4">
    <source>
        <dbReference type="ARBA" id="ARBA00022723"/>
    </source>
</evidence>
<feature type="binding site" evidence="7">
    <location>
        <position position="129"/>
    </location>
    <ligand>
        <name>Zn(2+)</name>
        <dbReference type="ChEBI" id="CHEBI:29105"/>
        <label>1</label>
    </ligand>
</feature>
<dbReference type="InterPro" id="IPR017782">
    <property type="entry name" value="Hydroxyacylglutathione_Hdrlase"/>
</dbReference>
<keyword evidence="10" id="KW-1185">Reference proteome</keyword>
<keyword evidence="5 7" id="KW-0378">Hydrolase</keyword>
<evidence type="ECO:0000256" key="2">
    <source>
        <dbReference type="ARBA" id="ARBA00004963"/>
    </source>
</evidence>
<evidence type="ECO:0000256" key="5">
    <source>
        <dbReference type="ARBA" id="ARBA00022801"/>
    </source>
</evidence>
<dbReference type="InterPro" id="IPR035680">
    <property type="entry name" value="Clx_II_MBL"/>
</dbReference>
<evidence type="ECO:0000256" key="6">
    <source>
        <dbReference type="ARBA" id="ARBA00022833"/>
    </source>
</evidence>
<name>X5HLW3_9RICK</name>